<keyword evidence="3" id="KW-1185">Reference proteome</keyword>
<dbReference type="InterPro" id="IPR008979">
    <property type="entry name" value="Galactose-bd-like_sf"/>
</dbReference>
<dbReference type="PROSITE" id="PS50022">
    <property type="entry name" value="FA58C_3"/>
    <property type="match status" value="1"/>
</dbReference>
<dbReference type="Proteomes" id="UP000245410">
    <property type="component" value="Unassembled WGS sequence"/>
</dbReference>
<dbReference type="SMART" id="SM00231">
    <property type="entry name" value="FA58C"/>
    <property type="match status" value="1"/>
</dbReference>
<dbReference type="AlphaFoldDB" id="A0A317CY86"/>
<name>A0A317CY86_9ACTN</name>
<sequence>TGNLAAGRPVTETSHSDVYAAPNVVDGNATTYWESANNAFPQSVTVDLGTPRSVSRVVLKLPPASAWQTRTQTLSVLGSTDGSSFTTLKASAGYTFNPASGNTVTVTFAATSQRYLRLTVTGNTGWPAGQLSEFEVYSS</sequence>
<evidence type="ECO:0000313" key="3">
    <source>
        <dbReference type="Proteomes" id="UP000245410"/>
    </source>
</evidence>
<gene>
    <name evidence="2" type="ORF">DKT68_18545</name>
</gene>
<evidence type="ECO:0000259" key="1">
    <source>
        <dbReference type="PROSITE" id="PS50022"/>
    </source>
</evidence>
<reference evidence="2 3" key="1">
    <citation type="submission" date="2018-05" db="EMBL/GenBank/DDBJ databases">
        <title>Micromonospora atacamensis sp. nov., a novel actinobacteria isolated from high altitude Atacama Desert soil.</title>
        <authorList>
            <person name="Carro L."/>
            <person name="Golinska P."/>
            <person name="Klenk H.-P."/>
            <person name="Goodfellow M."/>
        </authorList>
    </citation>
    <scope>NUCLEOTIDE SEQUENCE [LARGE SCALE GENOMIC DNA]</scope>
    <source>
        <strain evidence="2 3">5R2A7</strain>
    </source>
</reference>
<feature type="non-terminal residue" evidence="2">
    <location>
        <position position="1"/>
    </location>
</feature>
<dbReference type="SUPFAM" id="SSF49785">
    <property type="entry name" value="Galactose-binding domain-like"/>
    <property type="match status" value="1"/>
</dbReference>
<dbReference type="Pfam" id="PF22633">
    <property type="entry name" value="F5_F8_type_C_2"/>
    <property type="match status" value="1"/>
</dbReference>
<dbReference type="Gene3D" id="2.60.120.260">
    <property type="entry name" value="Galactose-binding domain-like"/>
    <property type="match status" value="1"/>
</dbReference>
<protein>
    <submittedName>
        <fullName evidence="2">Mycodextranase</fullName>
    </submittedName>
</protein>
<dbReference type="EMBL" id="QGKR01000218">
    <property type="protein sequence ID" value="PWR07588.1"/>
    <property type="molecule type" value="Genomic_DNA"/>
</dbReference>
<proteinExistence type="predicted"/>
<dbReference type="InterPro" id="IPR000421">
    <property type="entry name" value="FA58C"/>
</dbReference>
<accession>A0A317CY86</accession>
<feature type="domain" description="F5/8 type C" evidence="1">
    <location>
        <begin position="1"/>
        <end position="139"/>
    </location>
</feature>
<evidence type="ECO:0000313" key="2">
    <source>
        <dbReference type="EMBL" id="PWR07588.1"/>
    </source>
</evidence>
<comment type="caution">
    <text evidence="2">The sequence shown here is derived from an EMBL/GenBank/DDBJ whole genome shotgun (WGS) entry which is preliminary data.</text>
</comment>
<organism evidence="2 3">
    <name type="scientific">Micromonospora acroterricola</name>
    <dbReference type="NCBI Taxonomy" id="2202421"/>
    <lineage>
        <taxon>Bacteria</taxon>
        <taxon>Bacillati</taxon>
        <taxon>Actinomycetota</taxon>
        <taxon>Actinomycetes</taxon>
        <taxon>Micromonosporales</taxon>
        <taxon>Micromonosporaceae</taxon>
        <taxon>Micromonospora</taxon>
    </lineage>
</organism>
<dbReference type="RefSeq" id="WP_201749090.1">
    <property type="nucleotide sequence ID" value="NZ_QGKR01000218.1"/>
</dbReference>